<organism evidence="2 3">
    <name type="scientific">Neonectria ditissima</name>
    <dbReference type="NCBI Taxonomy" id="78410"/>
    <lineage>
        <taxon>Eukaryota</taxon>
        <taxon>Fungi</taxon>
        <taxon>Dikarya</taxon>
        <taxon>Ascomycota</taxon>
        <taxon>Pezizomycotina</taxon>
        <taxon>Sordariomycetes</taxon>
        <taxon>Hypocreomycetidae</taxon>
        <taxon>Hypocreales</taxon>
        <taxon>Nectriaceae</taxon>
        <taxon>Neonectria</taxon>
    </lineage>
</organism>
<feature type="region of interest" description="Disordered" evidence="1">
    <location>
        <begin position="260"/>
        <end position="287"/>
    </location>
</feature>
<feature type="compositionally biased region" description="Low complexity" evidence="1">
    <location>
        <begin position="159"/>
        <end position="173"/>
    </location>
</feature>
<dbReference type="Proteomes" id="UP000050424">
    <property type="component" value="Unassembled WGS sequence"/>
</dbReference>
<evidence type="ECO:0000313" key="2">
    <source>
        <dbReference type="EMBL" id="KPM39495.1"/>
    </source>
</evidence>
<name>A0A0P7BG20_9HYPO</name>
<evidence type="ECO:0000313" key="3">
    <source>
        <dbReference type="Proteomes" id="UP000050424"/>
    </source>
</evidence>
<feature type="compositionally biased region" description="Polar residues" evidence="1">
    <location>
        <begin position="113"/>
        <end position="134"/>
    </location>
</feature>
<feature type="region of interest" description="Disordered" evidence="1">
    <location>
        <begin position="292"/>
        <end position="311"/>
    </location>
</feature>
<dbReference type="STRING" id="78410.A0A0P7BG20"/>
<feature type="region of interest" description="Disordered" evidence="1">
    <location>
        <begin position="113"/>
        <end position="143"/>
    </location>
</feature>
<gene>
    <name evidence="2" type="ORF">AK830_g7077</name>
</gene>
<dbReference type="AlphaFoldDB" id="A0A0P7BG20"/>
<reference evidence="2 3" key="1">
    <citation type="submission" date="2015-09" db="EMBL/GenBank/DDBJ databases">
        <title>Draft genome of a European isolate of the apple canker pathogen Neonectria ditissima.</title>
        <authorList>
            <person name="Gomez-Cortecero A."/>
            <person name="Harrison R.J."/>
            <person name="Armitage A.D."/>
        </authorList>
    </citation>
    <scope>NUCLEOTIDE SEQUENCE [LARGE SCALE GENOMIC DNA]</scope>
    <source>
        <strain evidence="2 3">R09/05</strain>
    </source>
</reference>
<evidence type="ECO:0000256" key="1">
    <source>
        <dbReference type="SAM" id="MobiDB-lite"/>
    </source>
</evidence>
<comment type="caution">
    <text evidence="2">The sequence shown here is derived from an EMBL/GenBank/DDBJ whole genome shotgun (WGS) entry which is preliminary data.</text>
</comment>
<feature type="compositionally biased region" description="Polar residues" evidence="1">
    <location>
        <begin position="296"/>
        <end position="311"/>
    </location>
</feature>
<sequence>MASLSPSQDAEILVHVTAPSRVADDAVYRQLAQAYLAFQPRSRSELPPLEDATCRPGQRLALAPSSSQGFAVPSSEQLLVINSQNLSFRSALDNLSSPRLQFAPLAQNHVVPSSQETGVGSQTSWCAPPSQISDSYPMPDAGMLHISPTRVLQRYLGRPSLRRPSPESSSRSPPSSPSPRKRPPPPLRGQGRIDVPSSLPEPETEQQSPPLPLRAPLYVKVNQTIPVTPQVPETNGPGPEALDSSELFAESAFDITHISSSVVSNPSPAPSHRAGSEPPPAKRPKVGHLQHGDLVRSSSDTGPAILSSNPATEELSYSLEIRPPSPPVGVTDVDPSDLISEKLAKLARDLSSRYRPDSKREIDPFERGYWLLDCKGWSPEVRFGAWVFLNNYLRSGLAGWGTWCRRDNRHSWIRLYCWGHVAKHTYLLLYLASGRHLKHTGAVWYGADGEPVLDVPPYDKQS</sequence>
<keyword evidence="3" id="KW-1185">Reference proteome</keyword>
<feature type="region of interest" description="Disordered" evidence="1">
    <location>
        <begin position="159"/>
        <end position="213"/>
    </location>
</feature>
<dbReference type="EMBL" id="LKCW01000106">
    <property type="protein sequence ID" value="KPM39495.1"/>
    <property type="molecule type" value="Genomic_DNA"/>
</dbReference>
<proteinExistence type="predicted"/>
<protein>
    <submittedName>
        <fullName evidence="2">Uncharacterized protein</fullName>
    </submittedName>
</protein>
<accession>A0A0P7BG20</accession>
<dbReference type="OrthoDB" id="5395975at2759"/>